<evidence type="ECO:0000259" key="2">
    <source>
        <dbReference type="PROSITE" id="PS51677"/>
    </source>
</evidence>
<evidence type="ECO:0000256" key="1">
    <source>
        <dbReference type="SAM" id="MobiDB-lite"/>
    </source>
</evidence>
<dbReference type="PROSITE" id="PS51257">
    <property type="entry name" value="PROKAR_LIPOPROTEIN"/>
    <property type="match status" value="1"/>
</dbReference>
<dbReference type="InterPro" id="IPR011330">
    <property type="entry name" value="Glyco_hydro/deAcase_b/a-brl"/>
</dbReference>
<dbReference type="PROSITE" id="PS51677">
    <property type="entry name" value="NODB"/>
    <property type="match status" value="1"/>
</dbReference>
<evidence type="ECO:0000313" key="3">
    <source>
        <dbReference type="EMBL" id="MFD1735649.1"/>
    </source>
</evidence>
<dbReference type="PANTHER" id="PTHR10587">
    <property type="entry name" value="GLYCOSYL TRANSFERASE-RELATED"/>
    <property type="match status" value="1"/>
</dbReference>
<dbReference type="CDD" id="cd10917">
    <property type="entry name" value="CE4_NodB_like_6s_7s"/>
    <property type="match status" value="1"/>
</dbReference>
<protein>
    <submittedName>
        <fullName evidence="3">Polysaccharide deacetylase family protein</fullName>
    </submittedName>
</protein>
<keyword evidence="4" id="KW-1185">Reference proteome</keyword>
<feature type="domain" description="NodB homology" evidence="2">
    <location>
        <begin position="96"/>
        <end position="276"/>
    </location>
</feature>
<dbReference type="InterPro" id="IPR050248">
    <property type="entry name" value="Polysacc_deacetylase_ArnD"/>
</dbReference>
<accession>A0ABW4LKI3</accession>
<comment type="caution">
    <text evidence="3">The sequence shown here is derived from an EMBL/GenBank/DDBJ whole genome shotgun (WGS) entry which is preliminary data.</text>
</comment>
<name>A0ABW4LKI3_9BACI</name>
<dbReference type="Gene3D" id="3.20.20.370">
    <property type="entry name" value="Glycoside hydrolase/deacetylase"/>
    <property type="match status" value="1"/>
</dbReference>
<dbReference type="RefSeq" id="WP_377926752.1">
    <property type="nucleotide sequence ID" value="NZ_JBHUEM010000003.1"/>
</dbReference>
<dbReference type="Proteomes" id="UP001597214">
    <property type="component" value="Unassembled WGS sequence"/>
</dbReference>
<reference evidence="4" key="1">
    <citation type="journal article" date="2019" name="Int. J. Syst. Evol. Microbiol.">
        <title>The Global Catalogue of Microorganisms (GCM) 10K type strain sequencing project: providing services to taxonomists for standard genome sequencing and annotation.</title>
        <authorList>
            <consortium name="The Broad Institute Genomics Platform"/>
            <consortium name="The Broad Institute Genome Sequencing Center for Infectious Disease"/>
            <person name="Wu L."/>
            <person name="Ma J."/>
        </authorList>
    </citation>
    <scope>NUCLEOTIDE SEQUENCE [LARGE SCALE GENOMIC DNA]</scope>
    <source>
        <strain evidence="4">CCUG 49339</strain>
    </source>
</reference>
<gene>
    <name evidence="3" type="ORF">ACFSCX_03640</name>
</gene>
<organism evidence="3 4">
    <name type="scientific">Bacillus salitolerans</name>
    <dbReference type="NCBI Taxonomy" id="1437434"/>
    <lineage>
        <taxon>Bacteria</taxon>
        <taxon>Bacillati</taxon>
        <taxon>Bacillota</taxon>
        <taxon>Bacilli</taxon>
        <taxon>Bacillales</taxon>
        <taxon>Bacillaceae</taxon>
        <taxon>Bacillus</taxon>
    </lineage>
</organism>
<feature type="region of interest" description="Disordered" evidence="1">
    <location>
        <begin position="23"/>
        <end position="75"/>
    </location>
</feature>
<evidence type="ECO:0000313" key="4">
    <source>
        <dbReference type="Proteomes" id="UP001597214"/>
    </source>
</evidence>
<sequence length="288" mass="32904">MKKFFLLCITIFLLVACSKESTDYVDETNEQPNVEKQGSDEGNNDIEDKPNDQDDQTNVETNDEEPSSVEEVVNTPQYRINDSTWEIEHIVPADEKLLLLTIDDAPDKYGLEMATSLKDLGVNAIFFVNGHFIDTDEEKAVLKKIYDLGFPIGNHTWNHKNLKELSEEDQYNEIIKLSDEIEAITGERPKFFRAPFGANTDYAKDIVKNDGMILMNWSYGYDFDKNYMTKESIADIMVNTPLLKKGANLLMHDREWTYLALPDIVQGLRDKGYVMADPKLIETIPASK</sequence>
<dbReference type="InterPro" id="IPR002509">
    <property type="entry name" value="NODB_dom"/>
</dbReference>
<dbReference type="Pfam" id="PF01522">
    <property type="entry name" value="Polysacc_deac_1"/>
    <property type="match status" value="1"/>
</dbReference>
<dbReference type="EMBL" id="JBHUEM010000003">
    <property type="protein sequence ID" value="MFD1735649.1"/>
    <property type="molecule type" value="Genomic_DNA"/>
</dbReference>
<dbReference type="SUPFAM" id="SSF88713">
    <property type="entry name" value="Glycoside hydrolase/deacetylase"/>
    <property type="match status" value="1"/>
</dbReference>
<proteinExistence type="predicted"/>
<feature type="compositionally biased region" description="Acidic residues" evidence="1">
    <location>
        <begin position="53"/>
        <end position="68"/>
    </location>
</feature>